<protein>
    <submittedName>
        <fullName evidence="2">DUF4156 domain-containing protein</fullName>
    </submittedName>
</protein>
<feature type="signal peptide" evidence="1">
    <location>
        <begin position="1"/>
        <end position="28"/>
    </location>
</feature>
<dbReference type="InterPro" id="IPR025294">
    <property type="entry name" value="DUF4156"/>
</dbReference>
<name>A0A9X3CMH2_9VIBR</name>
<accession>A0A9X3CMH2</accession>
<dbReference type="Pfam" id="PF13698">
    <property type="entry name" value="DUF4156"/>
    <property type="match status" value="1"/>
</dbReference>
<keyword evidence="1" id="KW-0732">Signal</keyword>
<dbReference type="AlphaFoldDB" id="A0A9X3CMH2"/>
<dbReference type="EMBL" id="JAKRRY010000009">
    <property type="protein sequence ID" value="MCW8346172.1"/>
    <property type="molecule type" value="Genomic_DNA"/>
</dbReference>
<sequence>MFSTYNNKLSAVLLCGVILSGCSSPAHKVTQQSASVVLRLDHNLDTSLCQWKGEVTGSEGHWYNFLFLLNSTMARGAMNDIKNNAAELGANTVFLLSPVDFQTSVTLLGSAYDCQK</sequence>
<reference evidence="2" key="1">
    <citation type="submission" date="2022-02" db="EMBL/GenBank/DDBJ databases">
        <title>Vibrio sp. nov, a new bacterium isolated from seawater.</title>
        <authorList>
            <person name="Yuan Y."/>
        </authorList>
    </citation>
    <scope>NUCLEOTIDE SEQUENCE</scope>
    <source>
        <strain evidence="2">ZSDZ65</strain>
    </source>
</reference>
<organism evidence="2 3">
    <name type="scientific">Vibrio qingdaonensis</name>
    <dbReference type="NCBI Taxonomy" id="2829491"/>
    <lineage>
        <taxon>Bacteria</taxon>
        <taxon>Pseudomonadati</taxon>
        <taxon>Pseudomonadota</taxon>
        <taxon>Gammaproteobacteria</taxon>
        <taxon>Vibrionales</taxon>
        <taxon>Vibrionaceae</taxon>
        <taxon>Vibrio</taxon>
    </lineage>
</organism>
<gene>
    <name evidence="2" type="ORF">MD535_09150</name>
</gene>
<feature type="chain" id="PRO_5040965095" evidence="1">
    <location>
        <begin position="29"/>
        <end position="116"/>
    </location>
</feature>
<keyword evidence="3" id="KW-1185">Reference proteome</keyword>
<comment type="caution">
    <text evidence="2">The sequence shown here is derived from an EMBL/GenBank/DDBJ whole genome shotgun (WGS) entry which is preliminary data.</text>
</comment>
<proteinExistence type="predicted"/>
<evidence type="ECO:0000313" key="3">
    <source>
        <dbReference type="Proteomes" id="UP001155587"/>
    </source>
</evidence>
<evidence type="ECO:0000256" key="1">
    <source>
        <dbReference type="SAM" id="SignalP"/>
    </source>
</evidence>
<dbReference type="RefSeq" id="WP_265674559.1">
    <property type="nucleotide sequence ID" value="NZ_JAKRRY010000009.1"/>
</dbReference>
<dbReference type="Proteomes" id="UP001155587">
    <property type="component" value="Unassembled WGS sequence"/>
</dbReference>
<evidence type="ECO:0000313" key="2">
    <source>
        <dbReference type="EMBL" id="MCW8346172.1"/>
    </source>
</evidence>